<dbReference type="KEGG" id="awd:AWOD_I_0091"/>
<dbReference type="InterPro" id="IPR031337">
    <property type="entry name" value="KDPG/KHG_AS_1"/>
</dbReference>
<dbReference type="PROSITE" id="PS00160">
    <property type="entry name" value="ALDOLASE_KDPG_KHG_2"/>
    <property type="match status" value="1"/>
</dbReference>
<dbReference type="OrthoDB" id="9805177at2"/>
<dbReference type="PANTHER" id="PTHR30246">
    <property type="entry name" value="2-KETO-3-DEOXY-6-PHOSPHOGLUCONATE ALDOLASE"/>
    <property type="match status" value="1"/>
</dbReference>
<evidence type="ECO:0000256" key="5">
    <source>
        <dbReference type="ARBA" id="ARBA00013063"/>
    </source>
</evidence>
<dbReference type="GeneID" id="28539621"/>
<accession>A0A090KEY7</accession>
<dbReference type="PANTHER" id="PTHR30246:SF1">
    <property type="entry name" value="2-DEHYDRO-3-DEOXY-6-PHOSPHOGALACTONATE ALDOLASE-RELATED"/>
    <property type="match status" value="1"/>
</dbReference>
<keyword evidence="6 9" id="KW-0456">Lyase</keyword>
<dbReference type="HOGENOM" id="CLU_077795_1_1_6"/>
<evidence type="ECO:0000256" key="1">
    <source>
        <dbReference type="ARBA" id="ARBA00000654"/>
    </source>
</evidence>
<dbReference type="STRING" id="80852.AWOD_I_0091"/>
<dbReference type="InterPro" id="IPR031338">
    <property type="entry name" value="KDPG/KHG_AS_2"/>
</dbReference>
<evidence type="ECO:0000256" key="2">
    <source>
        <dbReference type="ARBA" id="ARBA00004736"/>
    </source>
</evidence>
<dbReference type="AlphaFoldDB" id="A0A090KEY7"/>
<comment type="catalytic activity">
    <reaction evidence="1">
        <text>2-dehydro-3-deoxy-6-phospho-D-gluconate = D-glyceraldehyde 3-phosphate + pyruvate</text>
        <dbReference type="Rhea" id="RHEA:17089"/>
        <dbReference type="ChEBI" id="CHEBI:15361"/>
        <dbReference type="ChEBI" id="CHEBI:57569"/>
        <dbReference type="ChEBI" id="CHEBI:59776"/>
        <dbReference type="EC" id="4.1.2.14"/>
    </reaction>
</comment>
<dbReference type="PATRIC" id="fig|80852.17.peg.94"/>
<protein>
    <recommendedName>
        <fullName evidence="5">2-dehydro-3-deoxy-phosphogluconate aldolase</fullName>
        <ecNumber evidence="5">4.1.2.14</ecNumber>
    </recommendedName>
</protein>
<reference evidence="10" key="1">
    <citation type="submission" date="2014-09" db="EMBL/GenBank/DDBJ databases">
        <authorList>
            <person name="Hjerde E."/>
        </authorList>
    </citation>
    <scope>NUCLEOTIDE SEQUENCE [LARGE SCALE GENOMIC DNA]</scope>
    <source>
        <strain evidence="10">06/09/139</strain>
    </source>
</reference>
<name>A0A090KEY7_9GAMM</name>
<dbReference type="Proteomes" id="UP000032427">
    <property type="component" value="Chromosome 1"/>
</dbReference>
<comment type="pathway">
    <text evidence="2">Carbohydrate acid metabolism; 2-dehydro-3-deoxy-D-gluconate degradation; D-glyceraldehyde 3-phosphate and pyruvate from 2-dehydro-3-deoxy-D-gluconate: step 2/2.</text>
</comment>
<proteinExistence type="inferred from homology"/>
<keyword evidence="10" id="KW-1185">Reference proteome</keyword>
<gene>
    <name evidence="9" type="primary">eda</name>
    <name evidence="9" type="ORF">AWOD_I_0091</name>
</gene>
<dbReference type="EMBL" id="LN554846">
    <property type="protein sequence ID" value="CED70189.1"/>
    <property type="molecule type" value="Genomic_DNA"/>
</dbReference>
<dbReference type="GO" id="GO:0008675">
    <property type="term" value="F:2-dehydro-3-deoxy-phosphogluconate aldolase activity"/>
    <property type="evidence" value="ECO:0007669"/>
    <property type="project" value="UniProtKB-EC"/>
</dbReference>
<organism evidence="9 10">
    <name type="scientific">Aliivibrio wodanis</name>
    <dbReference type="NCBI Taxonomy" id="80852"/>
    <lineage>
        <taxon>Bacteria</taxon>
        <taxon>Pseudomonadati</taxon>
        <taxon>Pseudomonadota</taxon>
        <taxon>Gammaproteobacteria</taxon>
        <taxon>Vibrionales</taxon>
        <taxon>Vibrionaceae</taxon>
        <taxon>Aliivibrio</taxon>
    </lineage>
</organism>
<dbReference type="NCBIfam" id="TIGR01182">
    <property type="entry name" value="eda"/>
    <property type="match status" value="1"/>
</dbReference>
<evidence type="ECO:0000256" key="7">
    <source>
        <dbReference type="ARBA" id="ARBA00023270"/>
    </source>
</evidence>
<keyword evidence="8" id="KW-0119">Carbohydrate metabolism</keyword>
<evidence type="ECO:0000256" key="4">
    <source>
        <dbReference type="ARBA" id="ARBA00011233"/>
    </source>
</evidence>
<comment type="similarity">
    <text evidence="3">Belongs to the KHG/KDPG aldolase family.</text>
</comment>
<evidence type="ECO:0000256" key="8">
    <source>
        <dbReference type="ARBA" id="ARBA00023277"/>
    </source>
</evidence>
<dbReference type="SUPFAM" id="SSF51569">
    <property type="entry name" value="Aldolase"/>
    <property type="match status" value="1"/>
</dbReference>
<evidence type="ECO:0000256" key="3">
    <source>
        <dbReference type="ARBA" id="ARBA00006906"/>
    </source>
</evidence>
<dbReference type="Pfam" id="PF01081">
    <property type="entry name" value="Aldolase"/>
    <property type="match status" value="1"/>
</dbReference>
<dbReference type="InterPro" id="IPR013785">
    <property type="entry name" value="Aldolase_TIM"/>
</dbReference>
<evidence type="ECO:0000313" key="9">
    <source>
        <dbReference type="EMBL" id="CED70189.1"/>
    </source>
</evidence>
<dbReference type="CDD" id="cd00452">
    <property type="entry name" value="KDPG_aldolase"/>
    <property type="match status" value="1"/>
</dbReference>
<dbReference type="Gene3D" id="3.20.20.70">
    <property type="entry name" value="Aldolase class I"/>
    <property type="match status" value="1"/>
</dbReference>
<evidence type="ECO:0000313" key="10">
    <source>
        <dbReference type="Proteomes" id="UP000032427"/>
    </source>
</evidence>
<dbReference type="EC" id="4.1.2.14" evidence="5"/>
<comment type="subunit">
    <text evidence="4">Homotrimer.</text>
</comment>
<dbReference type="NCBIfam" id="NF004325">
    <property type="entry name" value="PRK05718.1"/>
    <property type="match status" value="1"/>
</dbReference>
<sequence length="211" mass="22061">MSWNLSPSDVFSASPVVPVMVIEQLEDAVPMAQALAAGGIHVFEVTLRTAVALEAITAIRKAMPLALVGAGTVISAQQYDQAVEAGAKFVISPGFTPSLLAHAKTADIPLIPGVATPSEVIRAIELGYTHLKFFPASAFGGPSVLKAMAAPLPQVQFCPTGGINPQNVNDYTALECVATVGGSWMLPKEAIVAKDWAEVTRLAKEAVELIK</sequence>
<keyword evidence="7" id="KW-0704">Schiff base</keyword>
<evidence type="ECO:0000256" key="6">
    <source>
        <dbReference type="ARBA" id="ARBA00023239"/>
    </source>
</evidence>
<dbReference type="PROSITE" id="PS00159">
    <property type="entry name" value="ALDOLASE_KDPG_KHG_1"/>
    <property type="match status" value="1"/>
</dbReference>
<dbReference type="InterPro" id="IPR000887">
    <property type="entry name" value="Aldlse_KDPG_KHG"/>
</dbReference>